<evidence type="ECO:0000256" key="5">
    <source>
        <dbReference type="ARBA" id="ARBA00022730"/>
    </source>
</evidence>
<comment type="subunit">
    <text evidence="3">Interacts with KIAA1191.</text>
</comment>
<dbReference type="GO" id="GO:0005730">
    <property type="term" value="C:nucleolus"/>
    <property type="evidence" value="ECO:0007669"/>
    <property type="project" value="UniProtKB-SubCell"/>
</dbReference>
<evidence type="ECO:0000256" key="3">
    <source>
        <dbReference type="ARBA" id="ARBA00011569"/>
    </source>
</evidence>
<evidence type="ECO:0000256" key="6">
    <source>
        <dbReference type="ARBA" id="ARBA00023054"/>
    </source>
</evidence>
<keyword evidence="5" id="KW-0699">rRNA-binding</keyword>
<comment type="similarity">
    <text evidence="2">Belongs to the RRP17 family.</text>
</comment>
<organism evidence="11 12">
    <name type="scientific">Sus scrofa</name>
    <name type="common">Pig</name>
    <dbReference type="NCBI Taxonomy" id="9823"/>
    <lineage>
        <taxon>Eukaryota</taxon>
        <taxon>Metazoa</taxon>
        <taxon>Chordata</taxon>
        <taxon>Craniata</taxon>
        <taxon>Vertebrata</taxon>
        <taxon>Euteleostomi</taxon>
        <taxon>Mammalia</taxon>
        <taxon>Eutheria</taxon>
        <taxon>Laurasiatheria</taxon>
        <taxon>Artiodactyla</taxon>
        <taxon>Suina</taxon>
        <taxon>Suidae</taxon>
        <taxon>Sus</taxon>
    </lineage>
</organism>
<feature type="transmembrane region" description="Helical" evidence="10">
    <location>
        <begin position="7"/>
        <end position="26"/>
    </location>
</feature>
<evidence type="ECO:0000256" key="2">
    <source>
        <dbReference type="ARBA" id="ARBA00007175"/>
    </source>
</evidence>
<dbReference type="Pfam" id="PF09805">
    <property type="entry name" value="Nop25"/>
    <property type="match status" value="1"/>
</dbReference>
<keyword evidence="5" id="KW-0694">RNA-binding</keyword>
<feature type="transmembrane region" description="Helical" evidence="10">
    <location>
        <begin position="128"/>
        <end position="151"/>
    </location>
</feature>
<proteinExistence type="inferred from homology"/>
<evidence type="ECO:0000256" key="4">
    <source>
        <dbReference type="ARBA" id="ARBA00015520"/>
    </source>
</evidence>
<evidence type="ECO:0000313" key="11">
    <source>
        <dbReference type="Ensembl" id="ENSSSCP00050040682.1"/>
    </source>
</evidence>
<comment type="subcellular location">
    <subcellularLocation>
        <location evidence="1">Nucleus</location>
        <location evidence="1">Nucleolus</location>
    </subcellularLocation>
</comment>
<dbReference type="GO" id="GO:0019843">
    <property type="term" value="F:rRNA binding"/>
    <property type="evidence" value="ECO:0007669"/>
    <property type="project" value="UniProtKB-KW"/>
</dbReference>
<feature type="transmembrane region" description="Helical" evidence="10">
    <location>
        <begin position="32"/>
        <end position="51"/>
    </location>
</feature>
<comment type="function">
    <text evidence="8">Multifunctional RNA binding protein that plays a role in RNA metabolism and DNA maintenance. Participates in the resolution of DNA stress and the maintenance of genome integrity by localizing to sites of DNA insults. Also plays a role in proper nucleolar organization by limiting nucleolar size and regulating nucleolar number. Mechanistically, regulates the nucleolar levels of fibrillarin and nucleolin, two key players in pre-rRNA processing and ribosome assembly.</text>
</comment>
<dbReference type="AlphaFoldDB" id="A0A8D1NPA0"/>
<name>A0A8D1NPA0_PIG</name>
<keyword evidence="7" id="KW-0539">Nucleus</keyword>
<evidence type="ECO:0000256" key="1">
    <source>
        <dbReference type="ARBA" id="ARBA00004604"/>
    </source>
</evidence>
<dbReference type="InterPro" id="IPR019186">
    <property type="entry name" value="Nucleolar_protein_12"/>
</dbReference>
<dbReference type="Proteomes" id="UP000694571">
    <property type="component" value="Unplaced"/>
</dbReference>
<keyword evidence="6 9" id="KW-0175">Coiled coil</keyword>
<dbReference type="CDD" id="cd22249">
    <property type="entry name" value="UDM1_RNF168_RNF169-like"/>
    <property type="match status" value="1"/>
</dbReference>
<accession>A0A8D1NPA0</accession>
<keyword evidence="10" id="KW-0812">Transmembrane</keyword>
<evidence type="ECO:0000256" key="9">
    <source>
        <dbReference type="SAM" id="Coils"/>
    </source>
</evidence>
<feature type="coiled-coil region" evidence="9">
    <location>
        <begin position="186"/>
        <end position="238"/>
    </location>
</feature>
<evidence type="ECO:0000256" key="8">
    <source>
        <dbReference type="ARBA" id="ARBA00057078"/>
    </source>
</evidence>
<evidence type="ECO:0000313" key="12">
    <source>
        <dbReference type="Proteomes" id="UP000694571"/>
    </source>
</evidence>
<protein>
    <recommendedName>
        <fullName evidence="4">Nucleolar protein 12</fullName>
    </recommendedName>
</protein>
<sequence length="320" mass="36378">MRVSGSIYVAANGIVLFFFMAEEYSVVHIYHILIHSSVDGVLGCFHVLVLVSRAAMNIQVHVSFLRKVLSRHLSKSRIAGSYGSSRFNFLSYLHTVFHSGCTSLHSHKQCRRVPFSPHPLQPLLFVDLLMMAILTGVRWYLRVVLICIFLIISDVEHFFMCLLATCICDFSLLPLSCREYLTGFHKRKVERKKAAIEEIKQRLKEEQKKLREERHQEYLKMLAEREEALEEADELDRLVTAKTESVQYDHPNHTVTVTTISDLDLSGARLLGLTPPEVGLPFSPGKKGRRGKVACRGCRSALVHVTGIPEPWGFRGHLSH</sequence>
<keyword evidence="10" id="KW-0472">Membrane</keyword>
<reference evidence="11" key="1">
    <citation type="submission" date="2025-08" db="UniProtKB">
        <authorList>
            <consortium name="Ensembl"/>
        </authorList>
    </citation>
    <scope>IDENTIFICATION</scope>
</reference>
<evidence type="ECO:0000256" key="7">
    <source>
        <dbReference type="ARBA" id="ARBA00023242"/>
    </source>
</evidence>
<dbReference type="Ensembl" id="ENSSSCT00050094367.1">
    <property type="protein sequence ID" value="ENSSSCP00050040682.1"/>
    <property type="gene ID" value="ENSSSCG00050069167.1"/>
</dbReference>
<dbReference type="PANTHER" id="PTHR14577:SF0">
    <property type="entry name" value="NUCLEOLAR PROTEIN 12"/>
    <property type="match status" value="1"/>
</dbReference>
<evidence type="ECO:0000256" key="10">
    <source>
        <dbReference type="SAM" id="Phobius"/>
    </source>
</evidence>
<dbReference type="PANTHER" id="PTHR14577">
    <property type="entry name" value="NUCLEOLAR PROTEIN 12"/>
    <property type="match status" value="1"/>
</dbReference>
<keyword evidence="10" id="KW-1133">Transmembrane helix</keyword>